<comment type="caution">
    <text evidence="1">The sequence shown here is derived from an EMBL/GenBank/DDBJ whole genome shotgun (WGS) entry which is preliminary data.</text>
</comment>
<keyword evidence="2" id="KW-1185">Reference proteome</keyword>
<protein>
    <submittedName>
        <fullName evidence="1">Uncharacterized protein</fullName>
    </submittedName>
</protein>
<organism evidence="1 2">
    <name type="scientific">Geodermatophilus maliterrae</name>
    <dbReference type="NCBI Taxonomy" id="3162531"/>
    <lineage>
        <taxon>Bacteria</taxon>
        <taxon>Bacillati</taxon>
        <taxon>Actinomycetota</taxon>
        <taxon>Actinomycetes</taxon>
        <taxon>Geodermatophilales</taxon>
        <taxon>Geodermatophilaceae</taxon>
        <taxon>Geodermatophilus</taxon>
    </lineage>
</organism>
<proteinExistence type="predicted"/>
<dbReference type="RefSeq" id="WP_369209579.1">
    <property type="nucleotide sequence ID" value="NZ_JBFNXQ010000086.1"/>
</dbReference>
<sequence>MATTERMASADSAWLHMYRPTSLMVVTCVFWFDEPLDRDRVAAAFAERLGPAFPASRWSACGSDSGRLRARSA</sequence>
<evidence type="ECO:0000313" key="2">
    <source>
        <dbReference type="Proteomes" id="UP001560045"/>
    </source>
</evidence>
<evidence type="ECO:0000313" key="1">
    <source>
        <dbReference type="EMBL" id="MEX5720760.1"/>
    </source>
</evidence>
<reference evidence="1 2" key="1">
    <citation type="submission" date="2024-06" db="EMBL/GenBank/DDBJ databases">
        <title>Draft genome sequence of Geodermatophilus badlandi, a novel member of the Geodermatophilaceae isolated from badland sedimentary rocks in the Red desert, Wyoming, USA.</title>
        <authorList>
            <person name="Ben Tekaya S."/>
            <person name="Nouioui I."/>
            <person name="Flores G.M."/>
            <person name="Shaal M.N."/>
            <person name="Bredoire F."/>
            <person name="Basile F."/>
            <person name="Van Diepen L."/>
            <person name="Ward N.L."/>
        </authorList>
    </citation>
    <scope>NUCLEOTIDE SEQUENCE [LARGE SCALE GENOMIC DNA]</scope>
    <source>
        <strain evidence="1 2">WL48A</strain>
    </source>
</reference>
<dbReference type="Proteomes" id="UP001560045">
    <property type="component" value="Unassembled WGS sequence"/>
</dbReference>
<dbReference type="EMBL" id="JBFNXQ010000086">
    <property type="protein sequence ID" value="MEX5720760.1"/>
    <property type="molecule type" value="Genomic_DNA"/>
</dbReference>
<name>A0ABV3XJJ7_9ACTN</name>
<gene>
    <name evidence="1" type="ORF">ABQ292_20600</name>
</gene>
<accession>A0ABV3XJJ7</accession>